<accession>A0ABU4AJ93</accession>
<proteinExistence type="predicted"/>
<evidence type="ECO:0000313" key="1">
    <source>
        <dbReference type="EMBL" id="MDV6226322.1"/>
    </source>
</evidence>
<name>A0ABU4AJ93_9HYPH</name>
<reference evidence="1 2" key="1">
    <citation type="submission" date="2023-10" db="EMBL/GenBank/DDBJ databases">
        <authorList>
            <person name="Venkata Ramana C."/>
            <person name="Sasikala C."/>
            <person name="Dhurka M."/>
        </authorList>
    </citation>
    <scope>NUCLEOTIDE SEQUENCE [LARGE SCALE GENOMIC DNA]</scope>
    <source>
        <strain evidence="1 2">KCTC 32151</strain>
    </source>
</reference>
<keyword evidence="2" id="KW-1185">Reference proteome</keyword>
<dbReference type="RefSeq" id="WP_317561002.1">
    <property type="nucleotide sequence ID" value="NZ_JAWLIP010000003.1"/>
</dbReference>
<dbReference type="EMBL" id="JAWLIP010000003">
    <property type="protein sequence ID" value="MDV6226322.1"/>
    <property type="molecule type" value="Genomic_DNA"/>
</dbReference>
<evidence type="ECO:0000313" key="2">
    <source>
        <dbReference type="Proteomes" id="UP001185659"/>
    </source>
</evidence>
<gene>
    <name evidence="1" type="ORF">R2G56_08500</name>
</gene>
<organism evidence="1 2">
    <name type="scientific">Nitratireductor aquimarinus</name>
    <dbReference type="NCBI Taxonomy" id="889300"/>
    <lineage>
        <taxon>Bacteria</taxon>
        <taxon>Pseudomonadati</taxon>
        <taxon>Pseudomonadota</taxon>
        <taxon>Alphaproteobacteria</taxon>
        <taxon>Hyphomicrobiales</taxon>
        <taxon>Phyllobacteriaceae</taxon>
        <taxon>Nitratireductor</taxon>
    </lineage>
</organism>
<protein>
    <submittedName>
        <fullName evidence="1">Uncharacterized protein</fullName>
    </submittedName>
</protein>
<dbReference type="Proteomes" id="UP001185659">
    <property type="component" value="Unassembled WGS sequence"/>
</dbReference>
<comment type="caution">
    <text evidence="1">The sequence shown here is derived from an EMBL/GenBank/DDBJ whole genome shotgun (WGS) entry which is preliminary data.</text>
</comment>
<sequence length="112" mass="12854">MSRRKGEPTGAQIDRAHPHQVALSEDRVMGANYDVVHGFCKGLSIHRRTQSVYAQWAEPRGGYFIIFCFAEKEDADLFAAEFEGIPFDPKRDRGKGDRKRFWDFGPSNWCDT</sequence>